<dbReference type="SUPFAM" id="SSF46785">
    <property type="entry name" value="Winged helix' DNA-binding domain"/>
    <property type="match status" value="1"/>
</dbReference>
<dbReference type="InterPro" id="IPR036390">
    <property type="entry name" value="WH_DNA-bd_sf"/>
</dbReference>
<dbReference type="CDD" id="cd00090">
    <property type="entry name" value="HTH_ARSR"/>
    <property type="match status" value="1"/>
</dbReference>
<dbReference type="AlphaFoldDB" id="A0A4P6ENF1"/>
<accession>A0A4P6ENF1</accession>
<dbReference type="PANTHER" id="PTHR33164">
    <property type="entry name" value="TRANSCRIPTIONAL REGULATOR, MARR FAMILY"/>
    <property type="match status" value="1"/>
</dbReference>
<keyword evidence="3" id="KW-1185">Reference proteome</keyword>
<gene>
    <name evidence="2" type="ORF">ET495_14555</name>
</gene>
<dbReference type="Pfam" id="PF12802">
    <property type="entry name" value="MarR_2"/>
    <property type="match status" value="1"/>
</dbReference>
<evidence type="ECO:0000259" key="1">
    <source>
        <dbReference type="PROSITE" id="PS50995"/>
    </source>
</evidence>
<proteinExistence type="predicted"/>
<dbReference type="InterPro" id="IPR000835">
    <property type="entry name" value="HTH_MarR-typ"/>
</dbReference>
<evidence type="ECO:0000313" key="2">
    <source>
        <dbReference type="EMBL" id="QAY64232.1"/>
    </source>
</evidence>
<feature type="domain" description="HTH marR-type" evidence="1">
    <location>
        <begin position="15"/>
        <end position="149"/>
    </location>
</feature>
<dbReference type="PROSITE" id="PS50995">
    <property type="entry name" value="HTH_MARR_2"/>
    <property type="match status" value="1"/>
</dbReference>
<dbReference type="OrthoDB" id="9154853at2"/>
<dbReference type="PANTHER" id="PTHR33164:SF57">
    <property type="entry name" value="MARR-FAMILY TRANSCRIPTIONAL REGULATOR"/>
    <property type="match status" value="1"/>
</dbReference>
<dbReference type="RefSeq" id="WP_129205385.1">
    <property type="nucleotide sequence ID" value="NZ_CP035495.1"/>
</dbReference>
<dbReference type="Proteomes" id="UP000291758">
    <property type="component" value="Chromosome"/>
</dbReference>
<dbReference type="KEGG" id="xyl:ET495_14555"/>
<reference evidence="2 3" key="1">
    <citation type="submission" date="2019-01" db="EMBL/GenBank/DDBJ databases">
        <title>Genome sequencing of strain 2JSPR-7.</title>
        <authorList>
            <person name="Heo J."/>
            <person name="Kim S.-J."/>
            <person name="Kim J.-S."/>
            <person name="Hong S.-B."/>
            <person name="Kwon S.-W."/>
        </authorList>
    </citation>
    <scope>NUCLEOTIDE SEQUENCE [LARGE SCALE GENOMIC DNA]</scope>
    <source>
        <strain evidence="2 3">2JSPR-7</strain>
    </source>
</reference>
<sequence length="165" mass="18180">MTHAITAPDPSSDPFSALERELRILVRRAASSSAQIALVVHPELDASAYPLLAHIHMHPGTRGSDLAAHFGVGRATVSRQLSRLADLGLIQREVDPDDTRGQLITLTRDGEARFAAARDGRIDALGRALSEWNQDDVATLATLLRRYSEDWVRWRDTHDDPASAR</sequence>
<organism evidence="2 3">
    <name type="scientific">Xylanimonas allomyrinae</name>
    <dbReference type="NCBI Taxonomy" id="2509459"/>
    <lineage>
        <taxon>Bacteria</taxon>
        <taxon>Bacillati</taxon>
        <taxon>Actinomycetota</taxon>
        <taxon>Actinomycetes</taxon>
        <taxon>Micrococcales</taxon>
        <taxon>Promicromonosporaceae</taxon>
        <taxon>Xylanimonas</taxon>
    </lineage>
</organism>
<protein>
    <submittedName>
        <fullName evidence="2">MarR family transcriptional regulator</fullName>
    </submittedName>
</protein>
<name>A0A4P6ENF1_9MICO</name>
<dbReference type="Gene3D" id="1.10.10.10">
    <property type="entry name" value="Winged helix-like DNA-binding domain superfamily/Winged helix DNA-binding domain"/>
    <property type="match status" value="1"/>
</dbReference>
<dbReference type="SMART" id="SM00347">
    <property type="entry name" value="HTH_MARR"/>
    <property type="match status" value="1"/>
</dbReference>
<dbReference type="InterPro" id="IPR039422">
    <property type="entry name" value="MarR/SlyA-like"/>
</dbReference>
<evidence type="ECO:0000313" key="3">
    <source>
        <dbReference type="Proteomes" id="UP000291758"/>
    </source>
</evidence>
<dbReference type="GO" id="GO:0003700">
    <property type="term" value="F:DNA-binding transcription factor activity"/>
    <property type="evidence" value="ECO:0007669"/>
    <property type="project" value="InterPro"/>
</dbReference>
<dbReference type="InterPro" id="IPR011991">
    <property type="entry name" value="ArsR-like_HTH"/>
</dbReference>
<dbReference type="PRINTS" id="PR00598">
    <property type="entry name" value="HTHMARR"/>
</dbReference>
<dbReference type="GO" id="GO:0006950">
    <property type="term" value="P:response to stress"/>
    <property type="evidence" value="ECO:0007669"/>
    <property type="project" value="TreeGrafter"/>
</dbReference>
<dbReference type="EMBL" id="CP035495">
    <property type="protein sequence ID" value="QAY64232.1"/>
    <property type="molecule type" value="Genomic_DNA"/>
</dbReference>
<dbReference type="InterPro" id="IPR036388">
    <property type="entry name" value="WH-like_DNA-bd_sf"/>
</dbReference>